<name>A0ABU4WFP4_9FUSO</name>
<dbReference type="EMBL" id="JAVIKH010000077">
    <property type="protein sequence ID" value="MDX8337524.1"/>
    <property type="molecule type" value="Genomic_DNA"/>
</dbReference>
<feature type="non-terminal residue" evidence="1">
    <location>
        <position position="1"/>
    </location>
</feature>
<protein>
    <recommendedName>
        <fullName evidence="3">Initiator Rep protein domain-containing protein</fullName>
    </recommendedName>
</protein>
<evidence type="ECO:0008006" key="3">
    <source>
        <dbReference type="Google" id="ProtNLM"/>
    </source>
</evidence>
<reference evidence="2" key="1">
    <citation type="submission" date="2023-07" db="EMBL/GenBank/DDBJ databases">
        <authorList>
            <person name="Colorado M.A."/>
            <person name="Villamil L.M."/>
            <person name="Melo J.F."/>
            <person name="Rodriguez J.A."/>
            <person name="Ruiz R.Y."/>
        </authorList>
    </citation>
    <scope>NUCLEOTIDE SEQUENCE [LARGE SCALE GENOMIC DNA]</scope>
    <source>
        <strain evidence="2">C33</strain>
    </source>
</reference>
<proteinExistence type="predicted"/>
<comment type="caution">
    <text evidence="1">The sequence shown here is derived from an EMBL/GenBank/DDBJ whole genome shotgun (WGS) entry which is preliminary data.</text>
</comment>
<dbReference type="RefSeq" id="WP_320314840.1">
    <property type="nucleotide sequence ID" value="NZ_JAVIKH010000077.1"/>
</dbReference>
<gene>
    <name evidence="1" type="ORF">RFV38_13660</name>
</gene>
<sequence>YLMMQDKGRYYQLNSEAYKASKKNKEIDESYEFQFSLYTGDILEIEQENQKEKFKFKGVNNDKTNRFEIDYLDKFNSNYIDAIKELQAILKENETVDKYIFERRVEEKLGFRVYSKDVKEFIKNYPVSSKQKFLTVGKAIKKIRKIYVNTLGVEYDSKERFISRIYK</sequence>
<organism evidence="1 2">
    <name type="scientific">Candidatus Cetobacterium colombiensis</name>
    <dbReference type="NCBI Taxonomy" id="3073100"/>
    <lineage>
        <taxon>Bacteria</taxon>
        <taxon>Fusobacteriati</taxon>
        <taxon>Fusobacteriota</taxon>
        <taxon>Fusobacteriia</taxon>
        <taxon>Fusobacteriales</taxon>
        <taxon>Fusobacteriaceae</taxon>
        <taxon>Cetobacterium</taxon>
    </lineage>
</organism>
<dbReference type="Proteomes" id="UP001279681">
    <property type="component" value="Unassembled WGS sequence"/>
</dbReference>
<keyword evidence="2" id="KW-1185">Reference proteome</keyword>
<evidence type="ECO:0000313" key="1">
    <source>
        <dbReference type="EMBL" id="MDX8337524.1"/>
    </source>
</evidence>
<accession>A0ABU4WFP4</accession>
<evidence type="ECO:0000313" key="2">
    <source>
        <dbReference type="Proteomes" id="UP001279681"/>
    </source>
</evidence>